<reference evidence="11" key="2">
    <citation type="submission" date="2016-04" db="EMBL/GenBank/DDBJ databases">
        <title>First Complete Genome Sequence of a Subdivision 6 Acidobacterium.</title>
        <authorList>
            <person name="Huang S."/>
            <person name="Vieira S."/>
            <person name="Bunk B."/>
            <person name="Riedel T."/>
            <person name="Sproeer C."/>
            <person name="Overmann J."/>
        </authorList>
    </citation>
    <scope>NUCLEOTIDE SEQUENCE [LARGE SCALE GENOMIC DNA]</scope>
    <source>
        <strain evidence="11">DSM 100886 HEG_-6_39</strain>
    </source>
</reference>
<keyword evidence="11" id="KW-1185">Reference proteome</keyword>
<dbReference type="PIRSF" id="PIRSF028757">
    <property type="entry name" value="LD-carboxypeptidase"/>
    <property type="match status" value="1"/>
</dbReference>
<keyword evidence="5" id="KW-0720">Serine protease</keyword>
<dbReference type="PANTHER" id="PTHR30237:SF2">
    <property type="entry name" value="MUREIN TETRAPEPTIDE CARBOXYPEPTIDASE"/>
    <property type="match status" value="1"/>
</dbReference>
<keyword evidence="2 10" id="KW-0121">Carboxypeptidase</keyword>
<comment type="similarity">
    <text evidence="1">Belongs to the peptidase S66 family.</text>
</comment>
<feature type="domain" description="LD-carboxypeptidase C-terminal" evidence="9">
    <location>
        <begin position="220"/>
        <end position="337"/>
    </location>
</feature>
<evidence type="ECO:0000256" key="2">
    <source>
        <dbReference type="ARBA" id="ARBA00022645"/>
    </source>
</evidence>
<evidence type="ECO:0000256" key="7">
    <source>
        <dbReference type="SAM" id="MobiDB-lite"/>
    </source>
</evidence>
<evidence type="ECO:0000256" key="4">
    <source>
        <dbReference type="ARBA" id="ARBA00022801"/>
    </source>
</evidence>
<feature type="region of interest" description="Disordered" evidence="7">
    <location>
        <begin position="21"/>
        <end position="47"/>
    </location>
</feature>
<proteinExistence type="inferred from homology"/>
<dbReference type="GO" id="GO:0004180">
    <property type="term" value="F:carboxypeptidase activity"/>
    <property type="evidence" value="ECO:0007669"/>
    <property type="project" value="UniProtKB-KW"/>
</dbReference>
<keyword evidence="4 10" id="KW-0378">Hydrolase</keyword>
<dbReference type="Pfam" id="PF17676">
    <property type="entry name" value="Peptidase_S66C"/>
    <property type="match status" value="1"/>
</dbReference>
<feature type="active site" description="Charge relay system" evidence="6">
    <location>
        <position position="251"/>
    </location>
</feature>
<dbReference type="KEGG" id="abac:LuPra_06184"/>
<evidence type="ECO:0000259" key="8">
    <source>
        <dbReference type="Pfam" id="PF02016"/>
    </source>
</evidence>
<dbReference type="PROSITE" id="PS51318">
    <property type="entry name" value="TAT"/>
    <property type="match status" value="1"/>
</dbReference>
<evidence type="ECO:0000256" key="1">
    <source>
        <dbReference type="ARBA" id="ARBA00010233"/>
    </source>
</evidence>
<keyword evidence="3" id="KW-0645">Protease</keyword>
<dbReference type="InterPro" id="IPR040449">
    <property type="entry name" value="Peptidase_S66_N"/>
</dbReference>
<evidence type="ECO:0000256" key="5">
    <source>
        <dbReference type="ARBA" id="ARBA00022825"/>
    </source>
</evidence>
<reference evidence="10 11" key="1">
    <citation type="journal article" date="2016" name="Genome Announc.">
        <title>First Complete Genome Sequence of a Subdivision 6 Acidobacterium Strain.</title>
        <authorList>
            <person name="Huang S."/>
            <person name="Vieira S."/>
            <person name="Bunk B."/>
            <person name="Riedel T."/>
            <person name="Sproer C."/>
            <person name="Overmann J."/>
        </authorList>
    </citation>
    <scope>NUCLEOTIDE SEQUENCE [LARGE SCALE GENOMIC DNA]</scope>
    <source>
        <strain evidence="11">DSM 100886 HEG_-6_39</strain>
    </source>
</reference>
<dbReference type="OrthoDB" id="9807329at2"/>
<dbReference type="STRING" id="1855912.LuPra_06184"/>
<dbReference type="EC" id="3.4.16.-" evidence="10"/>
<dbReference type="AlphaFoldDB" id="A0A143PXX5"/>
<dbReference type="InterPro" id="IPR027461">
    <property type="entry name" value="Carboxypeptidase_A_C_sf"/>
</dbReference>
<gene>
    <name evidence="10" type="primary">ykfA</name>
    <name evidence="10" type="ORF">LuPra_06184</name>
</gene>
<feature type="domain" description="LD-carboxypeptidase N-terminal" evidence="8">
    <location>
        <begin position="50"/>
        <end position="167"/>
    </location>
</feature>
<feature type="active site" description="Nucleophile" evidence="6">
    <location>
        <position position="147"/>
    </location>
</feature>
<dbReference type="Proteomes" id="UP000076079">
    <property type="component" value="Chromosome"/>
</dbReference>
<dbReference type="CDD" id="cd07025">
    <property type="entry name" value="Peptidase_S66"/>
    <property type="match status" value="1"/>
</dbReference>
<sequence length="352" mass="37967">MSSTRRAFLQQSLIAPVATGGLALQPSPQGQSRGAGAPRKPRRLRPGDVVGIVDPASATWDPVDVDIVVESLAALGLKARLGAHLMDRHGYLAGRDEDRAADVMAMFTDPGVAAVHALRGGWGCARLLPHLDFEAIAKNPKILLGYSDITALLLPVYAKGRFVTFHGMNGDSEWNRFNVDWFRRVLMQGEAVTMTNPLSAGDQLVPVENRIRTITPGQARGHLVGGNLTVLTTIVGSGLLPDFTDAILFVEDVQEAPYRIDRMFMQLSLSGVLGKLKGVIFGRCTKCEPGDGGYGSLTISDILDDYLKPLKVPAWEGAQIGHIDRQFIMPLGVQAEIDADRGSIRLLEPAVT</sequence>
<dbReference type="SUPFAM" id="SSF52317">
    <property type="entry name" value="Class I glutamine amidotransferase-like"/>
    <property type="match status" value="1"/>
</dbReference>
<dbReference type="InterPro" id="IPR040921">
    <property type="entry name" value="Peptidase_S66C"/>
</dbReference>
<feature type="active site" description="Charge relay system" evidence="6">
    <location>
        <position position="322"/>
    </location>
</feature>
<dbReference type="Pfam" id="PF02016">
    <property type="entry name" value="Peptidase_S66"/>
    <property type="match status" value="1"/>
</dbReference>
<accession>A0A143PXX5</accession>
<dbReference type="InterPro" id="IPR029062">
    <property type="entry name" value="Class_I_gatase-like"/>
</dbReference>
<dbReference type="EMBL" id="CP015136">
    <property type="protein sequence ID" value="AMY12900.1"/>
    <property type="molecule type" value="Genomic_DNA"/>
</dbReference>
<evidence type="ECO:0000313" key="10">
    <source>
        <dbReference type="EMBL" id="AMY12900.1"/>
    </source>
</evidence>
<evidence type="ECO:0000313" key="11">
    <source>
        <dbReference type="Proteomes" id="UP000076079"/>
    </source>
</evidence>
<evidence type="ECO:0000259" key="9">
    <source>
        <dbReference type="Pfam" id="PF17676"/>
    </source>
</evidence>
<dbReference type="GO" id="GO:0006508">
    <property type="term" value="P:proteolysis"/>
    <property type="evidence" value="ECO:0007669"/>
    <property type="project" value="UniProtKB-KW"/>
</dbReference>
<dbReference type="GO" id="GO:0008236">
    <property type="term" value="F:serine-type peptidase activity"/>
    <property type="evidence" value="ECO:0007669"/>
    <property type="project" value="UniProtKB-KW"/>
</dbReference>
<dbReference type="SUPFAM" id="SSF141986">
    <property type="entry name" value="LD-carboxypeptidase A C-terminal domain-like"/>
    <property type="match status" value="1"/>
</dbReference>
<evidence type="ECO:0000256" key="3">
    <source>
        <dbReference type="ARBA" id="ARBA00022670"/>
    </source>
</evidence>
<dbReference type="InterPro" id="IPR003507">
    <property type="entry name" value="S66_fam"/>
</dbReference>
<dbReference type="Gene3D" id="3.40.50.10740">
    <property type="entry name" value="Class I glutamine amidotransferase-like"/>
    <property type="match status" value="1"/>
</dbReference>
<name>A0A143PXX5_LUTPR</name>
<protein>
    <submittedName>
        <fullName evidence="10">Putative murein peptide carboxypeptidase</fullName>
        <ecNumber evidence="10">3.4.16.-</ecNumber>
    </submittedName>
</protein>
<dbReference type="PATRIC" id="fig|1813736.3.peg.6495"/>
<organism evidence="10 11">
    <name type="scientific">Luteitalea pratensis</name>
    <dbReference type="NCBI Taxonomy" id="1855912"/>
    <lineage>
        <taxon>Bacteria</taxon>
        <taxon>Pseudomonadati</taxon>
        <taxon>Acidobacteriota</taxon>
        <taxon>Vicinamibacteria</taxon>
        <taxon>Vicinamibacterales</taxon>
        <taxon>Vicinamibacteraceae</taxon>
        <taxon>Luteitalea</taxon>
    </lineage>
</organism>
<dbReference type="InterPro" id="IPR006311">
    <property type="entry name" value="TAT_signal"/>
</dbReference>
<dbReference type="RefSeq" id="WP_110174314.1">
    <property type="nucleotide sequence ID" value="NZ_CP015136.1"/>
</dbReference>
<dbReference type="Gene3D" id="3.50.30.60">
    <property type="entry name" value="LD-carboxypeptidase A C-terminal domain-like"/>
    <property type="match status" value="1"/>
</dbReference>
<dbReference type="InterPro" id="IPR027478">
    <property type="entry name" value="LdcA_N"/>
</dbReference>
<evidence type="ECO:0000256" key="6">
    <source>
        <dbReference type="PIRSR" id="PIRSR028757-1"/>
    </source>
</evidence>
<dbReference type="PANTHER" id="PTHR30237">
    <property type="entry name" value="MURAMOYLTETRAPEPTIDE CARBOXYPEPTIDASE"/>
    <property type="match status" value="1"/>
</dbReference>